<evidence type="ECO:0000313" key="3">
    <source>
        <dbReference type="Proteomes" id="UP000828390"/>
    </source>
</evidence>
<feature type="region of interest" description="Disordered" evidence="1">
    <location>
        <begin position="1"/>
        <end position="27"/>
    </location>
</feature>
<evidence type="ECO:0000313" key="2">
    <source>
        <dbReference type="EMBL" id="KAH3725656.1"/>
    </source>
</evidence>
<sequence>MGLTQGKYDAERVGNQSSTSIGIWSPSNKGPYRYIRIKANPQNDTLKLCEVQVKGYTQAGTPCKNILNDNAI</sequence>
<dbReference type="Proteomes" id="UP000828390">
    <property type="component" value="Unassembled WGS sequence"/>
</dbReference>
<dbReference type="AlphaFoldDB" id="A0A9D4CJ41"/>
<protein>
    <submittedName>
        <fullName evidence="2">Uncharacterized protein</fullName>
    </submittedName>
</protein>
<organism evidence="2 3">
    <name type="scientific">Dreissena polymorpha</name>
    <name type="common">Zebra mussel</name>
    <name type="synonym">Mytilus polymorpha</name>
    <dbReference type="NCBI Taxonomy" id="45954"/>
    <lineage>
        <taxon>Eukaryota</taxon>
        <taxon>Metazoa</taxon>
        <taxon>Spiralia</taxon>
        <taxon>Lophotrochozoa</taxon>
        <taxon>Mollusca</taxon>
        <taxon>Bivalvia</taxon>
        <taxon>Autobranchia</taxon>
        <taxon>Heteroconchia</taxon>
        <taxon>Euheterodonta</taxon>
        <taxon>Imparidentia</taxon>
        <taxon>Neoheterodontei</taxon>
        <taxon>Myida</taxon>
        <taxon>Dreissenoidea</taxon>
        <taxon>Dreissenidae</taxon>
        <taxon>Dreissena</taxon>
    </lineage>
</organism>
<reference evidence="2" key="2">
    <citation type="submission" date="2020-11" db="EMBL/GenBank/DDBJ databases">
        <authorList>
            <person name="McCartney M.A."/>
            <person name="Auch B."/>
            <person name="Kono T."/>
            <person name="Mallez S."/>
            <person name="Becker A."/>
            <person name="Gohl D.M."/>
            <person name="Silverstein K.A.T."/>
            <person name="Koren S."/>
            <person name="Bechman K.B."/>
            <person name="Herman A."/>
            <person name="Abrahante J.E."/>
            <person name="Garbe J."/>
        </authorList>
    </citation>
    <scope>NUCLEOTIDE SEQUENCE</scope>
    <source>
        <strain evidence="2">Duluth1</strain>
        <tissue evidence="2">Whole animal</tissue>
    </source>
</reference>
<keyword evidence="3" id="KW-1185">Reference proteome</keyword>
<gene>
    <name evidence="2" type="ORF">DPMN_051505</name>
</gene>
<reference evidence="2" key="1">
    <citation type="journal article" date="2019" name="bioRxiv">
        <title>The Genome of the Zebra Mussel, Dreissena polymorpha: A Resource for Invasive Species Research.</title>
        <authorList>
            <person name="McCartney M.A."/>
            <person name="Auch B."/>
            <person name="Kono T."/>
            <person name="Mallez S."/>
            <person name="Zhang Y."/>
            <person name="Obille A."/>
            <person name="Becker A."/>
            <person name="Abrahante J.E."/>
            <person name="Garbe J."/>
            <person name="Badalamenti J.P."/>
            <person name="Herman A."/>
            <person name="Mangelson H."/>
            <person name="Liachko I."/>
            <person name="Sullivan S."/>
            <person name="Sone E.D."/>
            <person name="Koren S."/>
            <person name="Silverstein K.A.T."/>
            <person name="Beckman K.B."/>
            <person name="Gohl D.M."/>
        </authorList>
    </citation>
    <scope>NUCLEOTIDE SEQUENCE</scope>
    <source>
        <strain evidence="2">Duluth1</strain>
        <tissue evidence="2">Whole animal</tissue>
    </source>
</reference>
<dbReference type="EMBL" id="JAIWYP010000012">
    <property type="protein sequence ID" value="KAH3725656.1"/>
    <property type="molecule type" value="Genomic_DNA"/>
</dbReference>
<accession>A0A9D4CJ41</accession>
<name>A0A9D4CJ41_DREPO</name>
<evidence type="ECO:0000256" key="1">
    <source>
        <dbReference type="SAM" id="MobiDB-lite"/>
    </source>
</evidence>
<feature type="compositionally biased region" description="Polar residues" evidence="1">
    <location>
        <begin position="14"/>
        <end position="27"/>
    </location>
</feature>
<proteinExistence type="predicted"/>
<comment type="caution">
    <text evidence="2">The sequence shown here is derived from an EMBL/GenBank/DDBJ whole genome shotgun (WGS) entry which is preliminary data.</text>
</comment>